<evidence type="ECO:0000256" key="1">
    <source>
        <dbReference type="ARBA" id="ARBA00007583"/>
    </source>
</evidence>
<gene>
    <name evidence="6" type="primary">sacB</name>
    <name evidence="6" type="ORF">SAMEA1410922_00727</name>
</gene>
<name>A0ABY6TK44_9PAST</name>
<protein>
    <submittedName>
        <fullName evidence="6">Capsular polysaccharide phosphotransferase LcbA</fullName>
        <ecNumber evidence="6">2.7.-.-</ecNumber>
    </submittedName>
</protein>
<dbReference type="InterPro" id="IPR047141">
    <property type="entry name" value="Stealth"/>
</dbReference>
<evidence type="ECO:0000259" key="5">
    <source>
        <dbReference type="Pfam" id="PF17101"/>
    </source>
</evidence>
<sequence length="368" mass="43432">MANNYKKIKKLLTQPGIFFRDFLNKKYPIRNIEQPFSESLESILIKSNRLLYDLVAINVATTFPIDVVFTWVNDSDALWQKKYQTFVPLYMKDAALYATDPARFSNHNELYYSVNAVIKFMPWVNHIYIVTDNQKPAWLNECNKVTIVDHKDIIDSEYLPTFNSHVIEAFLHKIPNLSENFIYFNDDVFVARPLQPEHFFQNNGVASLFVAAKSLRKMRENGIITPTLSASERSITLLNRYYQTNLDTPLVHTYIPLKKSMYQLAWQRYENEIRAFLGNKFRMSNDLNFANFLIPWLMYFEGKSVPRVEICYYFNIRSNDALVKYRKLIHKKKIGQEPHSFCANDFNSNNSTENYKQKLIAMLENYYQ</sequence>
<dbReference type="RefSeq" id="WP_135709560.1">
    <property type="nucleotide sequence ID" value="NZ_CABFKI010000003.1"/>
</dbReference>
<dbReference type="EMBL" id="CABFKI010000003">
    <property type="protein sequence ID" value="VTU06973.1"/>
    <property type="molecule type" value="Genomic_DNA"/>
</dbReference>
<evidence type="ECO:0000256" key="3">
    <source>
        <dbReference type="ARBA" id="ARBA00023169"/>
    </source>
</evidence>
<dbReference type="Proteomes" id="UP000308167">
    <property type="component" value="Unassembled WGS sequence"/>
</dbReference>
<feature type="domain" description="Stealth protein CR1 conserved region 1" evidence="5">
    <location>
        <begin position="63"/>
        <end position="84"/>
    </location>
</feature>
<dbReference type="InterPro" id="IPR031358">
    <property type="entry name" value="Stealth_CR1"/>
</dbReference>
<dbReference type="PANTHER" id="PTHR24045:SF0">
    <property type="entry name" value="N-ACETYLGLUCOSAMINE-1-PHOSPHOTRANSFERASE SUBUNITS ALPHA_BETA"/>
    <property type="match status" value="1"/>
</dbReference>
<keyword evidence="7" id="KW-1185">Reference proteome</keyword>
<evidence type="ECO:0000313" key="6">
    <source>
        <dbReference type="EMBL" id="VTU06973.1"/>
    </source>
</evidence>
<comment type="similarity">
    <text evidence="1">Belongs to the stealth family.</text>
</comment>
<dbReference type="Pfam" id="PF11380">
    <property type="entry name" value="Stealth_CR2"/>
    <property type="match status" value="1"/>
</dbReference>
<keyword evidence="2 6" id="KW-0808">Transferase</keyword>
<keyword evidence="3" id="KW-0270">Exopolysaccharide synthesis</keyword>
<feature type="domain" description="Stealth protein CR2 conserved region 2" evidence="4">
    <location>
        <begin position="103"/>
        <end position="205"/>
    </location>
</feature>
<evidence type="ECO:0000313" key="7">
    <source>
        <dbReference type="Proteomes" id="UP000308167"/>
    </source>
</evidence>
<dbReference type="Pfam" id="PF17101">
    <property type="entry name" value="Stealth_CR1"/>
    <property type="match status" value="1"/>
</dbReference>
<reference evidence="6 7" key="1">
    <citation type="submission" date="2019-05" db="EMBL/GenBank/DDBJ databases">
        <authorList>
            <consortium name="Pathogen Informatics"/>
        </authorList>
    </citation>
    <scope>NUCLEOTIDE SEQUENCE [LARGE SCALE GENOMIC DNA]</scope>
    <source>
        <strain evidence="6 7">NM319</strain>
    </source>
</reference>
<proteinExistence type="inferred from homology"/>
<dbReference type="GO" id="GO:0016740">
    <property type="term" value="F:transferase activity"/>
    <property type="evidence" value="ECO:0007669"/>
    <property type="project" value="UniProtKB-KW"/>
</dbReference>
<organism evidence="6 7">
    <name type="scientific">Actinobacillus porcinus</name>
    <dbReference type="NCBI Taxonomy" id="51048"/>
    <lineage>
        <taxon>Bacteria</taxon>
        <taxon>Pseudomonadati</taxon>
        <taxon>Pseudomonadota</taxon>
        <taxon>Gammaproteobacteria</taxon>
        <taxon>Pasteurellales</taxon>
        <taxon>Pasteurellaceae</taxon>
        <taxon>Actinobacillus</taxon>
    </lineage>
</organism>
<dbReference type="InterPro" id="IPR021520">
    <property type="entry name" value="Stealth_CR2"/>
</dbReference>
<dbReference type="PANTHER" id="PTHR24045">
    <property type="match status" value="1"/>
</dbReference>
<evidence type="ECO:0000256" key="2">
    <source>
        <dbReference type="ARBA" id="ARBA00022679"/>
    </source>
</evidence>
<dbReference type="EC" id="2.7.-.-" evidence="6"/>
<dbReference type="GeneID" id="86155129"/>
<comment type="caution">
    <text evidence="6">The sequence shown here is derived from an EMBL/GenBank/DDBJ whole genome shotgun (WGS) entry which is preliminary data.</text>
</comment>
<accession>A0ABY6TK44</accession>
<evidence type="ECO:0000259" key="4">
    <source>
        <dbReference type="Pfam" id="PF11380"/>
    </source>
</evidence>